<dbReference type="Proteomes" id="UP000446348">
    <property type="component" value="Unassembled WGS sequence"/>
</dbReference>
<dbReference type="AlphaFoldDB" id="A0A845RNI9"/>
<comment type="caution">
    <text evidence="1">The sequence shown here is derived from an EMBL/GenBank/DDBJ whole genome shotgun (WGS) entry which is preliminary data.</text>
</comment>
<dbReference type="EMBL" id="QXWZ01000066">
    <property type="protein sequence ID" value="NBI80448.1"/>
    <property type="molecule type" value="Genomic_DNA"/>
</dbReference>
<organism evidence="1 2">
    <name type="scientific">Anaerotruncus colihominis</name>
    <dbReference type="NCBI Taxonomy" id="169435"/>
    <lineage>
        <taxon>Bacteria</taxon>
        <taxon>Bacillati</taxon>
        <taxon>Bacillota</taxon>
        <taxon>Clostridia</taxon>
        <taxon>Eubacteriales</taxon>
        <taxon>Oscillospiraceae</taxon>
        <taxon>Anaerotruncus</taxon>
    </lineage>
</organism>
<evidence type="ECO:0000313" key="1">
    <source>
        <dbReference type="EMBL" id="NBI80448.1"/>
    </source>
</evidence>
<accession>A0A845RNI9</accession>
<feature type="non-terminal residue" evidence="1">
    <location>
        <position position="183"/>
    </location>
</feature>
<proteinExistence type="predicted"/>
<gene>
    <name evidence="1" type="ORF">D3Z39_16650</name>
</gene>
<sequence>MLLIEPGKPRVRHFIMGHMRNPGSPLSRKLQSCPALACIAGNIPPKKLKGWNFSDEFYHARFKEIRLCLHGLIGHGACLAAHGSGEQLPALRDFICGLAAFWPDPFEEDDDPVVREEHYGALFDDAVSAAQNGVDMPELSEGRKENIIIGLENYIIDLAGQFSEINQEALDSGLGACESIAAG</sequence>
<reference evidence="1 2" key="1">
    <citation type="submission" date="2018-08" db="EMBL/GenBank/DDBJ databases">
        <title>Murine metabolic-syndrome-specific gut microbial biobank.</title>
        <authorList>
            <person name="Liu C."/>
        </authorList>
    </citation>
    <scope>NUCLEOTIDE SEQUENCE [LARGE SCALE GENOMIC DNA]</scope>
    <source>
        <strain evidence="1 2">X69</strain>
    </source>
</reference>
<evidence type="ECO:0000313" key="2">
    <source>
        <dbReference type="Proteomes" id="UP000446348"/>
    </source>
</evidence>
<protein>
    <submittedName>
        <fullName evidence="1">Uncharacterized protein</fullName>
    </submittedName>
</protein>
<name>A0A845RNI9_9FIRM</name>